<dbReference type="Proteomes" id="UP000198908">
    <property type="component" value="Unassembled WGS sequence"/>
</dbReference>
<dbReference type="AlphaFoldDB" id="A0A1G6Q6Q7"/>
<keyword evidence="1" id="KW-0732">Signal</keyword>
<evidence type="ECO:0000313" key="2">
    <source>
        <dbReference type="EMBL" id="SDC88049.1"/>
    </source>
</evidence>
<keyword evidence="3" id="KW-1185">Reference proteome</keyword>
<name>A0A1G6Q6Q7_9BURK</name>
<feature type="signal peptide" evidence="1">
    <location>
        <begin position="1"/>
        <end position="28"/>
    </location>
</feature>
<accession>A0A1G6Q6Q7</accession>
<protein>
    <submittedName>
        <fullName evidence="2">Uncharacterized protein</fullName>
    </submittedName>
</protein>
<dbReference type="OrthoDB" id="9113660at2"/>
<evidence type="ECO:0000313" key="3">
    <source>
        <dbReference type="Proteomes" id="UP000198908"/>
    </source>
</evidence>
<dbReference type="RefSeq" id="WP_091997475.1">
    <property type="nucleotide sequence ID" value="NZ_FMYQ01000011.1"/>
</dbReference>
<organism evidence="2 3">
    <name type="scientific">Paraburkholderia lycopersici</name>
    <dbReference type="NCBI Taxonomy" id="416944"/>
    <lineage>
        <taxon>Bacteria</taxon>
        <taxon>Pseudomonadati</taxon>
        <taxon>Pseudomonadota</taxon>
        <taxon>Betaproteobacteria</taxon>
        <taxon>Burkholderiales</taxon>
        <taxon>Burkholderiaceae</taxon>
        <taxon>Paraburkholderia</taxon>
    </lineage>
</organism>
<dbReference type="EMBL" id="FMYQ01000011">
    <property type="protein sequence ID" value="SDC88049.1"/>
    <property type="molecule type" value="Genomic_DNA"/>
</dbReference>
<proteinExistence type="predicted"/>
<feature type="chain" id="PRO_5011723817" evidence="1">
    <location>
        <begin position="29"/>
        <end position="200"/>
    </location>
</feature>
<sequence>MQRIWRSGILPGVAALAIGASSICTASADETTAPAAPADLVSGTSVRHANAVVFAIDTGRNSITLLEDNGEPVDVMVDRSLGNVAKLQLGDTVAVTFSRALLLRADKSNPSGIRERVDKGYTSGVSLGSSLSLYRVAAVATVMQVDRDKHEITLRGPTRTVTLQASADSLLDGLKPGDSVKVDYVEATAVQITRDGVPLR</sequence>
<gene>
    <name evidence="2" type="ORF">SAMN05421548_111108</name>
</gene>
<reference evidence="3" key="1">
    <citation type="submission" date="2016-09" db="EMBL/GenBank/DDBJ databases">
        <authorList>
            <person name="Varghese N."/>
            <person name="Submissions S."/>
        </authorList>
    </citation>
    <scope>NUCLEOTIDE SEQUENCE [LARGE SCALE GENOMIC DNA]</scope>
    <source>
        <strain evidence="3">TNe-862</strain>
    </source>
</reference>
<dbReference type="STRING" id="416944.SAMN05421548_111108"/>
<evidence type="ECO:0000256" key="1">
    <source>
        <dbReference type="SAM" id="SignalP"/>
    </source>
</evidence>